<evidence type="ECO:0000313" key="2">
    <source>
        <dbReference type="EMBL" id="KAA1172870.1"/>
    </source>
</evidence>
<evidence type="ECO:0000259" key="1">
    <source>
        <dbReference type="Pfam" id="PF14206"/>
    </source>
</evidence>
<proteinExistence type="predicted"/>
<dbReference type="InterPro" id="IPR025983">
    <property type="entry name" value="Cys_rich_CPCC"/>
</dbReference>
<protein>
    <recommendedName>
        <fullName evidence="1">Cysteine-rich CPCC domain-containing protein</fullName>
    </recommendedName>
</protein>
<feature type="domain" description="Cysteine-rich CPCC" evidence="1">
    <location>
        <begin position="12"/>
        <end position="83"/>
    </location>
</feature>
<dbReference type="AlphaFoldDB" id="A0A5B0VDT9"/>
<reference evidence="2 3" key="1">
    <citation type="submission" date="2019-08" db="EMBL/GenBank/DDBJ databases">
        <title>Marinobacter ZYF650 sp. nov., a marine bacterium isolated from seawater of the Mariana trench.</title>
        <authorList>
            <person name="Ahmad W."/>
        </authorList>
    </citation>
    <scope>NUCLEOTIDE SEQUENCE [LARGE SCALE GENOMIC DNA]</scope>
    <source>
        <strain evidence="2 3">ZYF650</strain>
    </source>
</reference>
<name>A0A5B0VDT9_9GAMM</name>
<gene>
    <name evidence="2" type="ORF">FWJ25_13760</name>
</gene>
<accession>A0A5B0VDT9</accession>
<evidence type="ECO:0000313" key="3">
    <source>
        <dbReference type="Proteomes" id="UP000323161"/>
    </source>
</evidence>
<dbReference type="Pfam" id="PF14206">
    <property type="entry name" value="Cys_rich_CPCC"/>
    <property type="match status" value="1"/>
</dbReference>
<organism evidence="2 3">
    <name type="scientific">Marinobacter salinexigens</name>
    <dbReference type="NCBI Taxonomy" id="2919747"/>
    <lineage>
        <taxon>Bacteria</taxon>
        <taxon>Pseudomonadati</taxon>
        <taxon>Pseudomonadota</taxon>
        <taxon>Gammaproteobacteria</taxon>
        <taxon>Pseudomonadales</taxon>
        <taxon>Marinobacteraceae</taxon>
        <taxon>Marinobacter</taxon>
    </lineage>
</organism>
<sequence>MAREQAINGLFACPCCGYATLKEPGRYGICRICFWEDDGQDDPEQNECWYGPNYVTLAEGRLNFLKIGASDPKDKPHVREPRVSDINIRKYTVENGVAVSTTITHLSGDDSGQ</sequence>
<keyword evidence="3" id="KW-1185">Reference proteome</keyword>
<comment type="caution">
    <text evidence="2">The sequence shown here is derived from an EMBL/GenBank/DDBJ whole genome shotgun (WGS) entry which is preliminary data.</text>
</comment>
<dbReference type="EMBL" id="VTUU01000006">
    <property type="protein sequence ID" value="KAA1172870.1"/>
    <property type="molecule type" value="Genomic_DNA"/>
</dbReference>
<dbReference type="Proteomes" id="UP000323161">
    <property type="component" value="Unassembled WGS sequence"/>
</dbReference>
<dbReference type="RefSeq" id="WP_149600830.1">
    <property type="nucleotide sequence ID" value="NZ_VTUU01000006.1"/>
</dbReference>